<dbReference type="Proteomes" id="UP000326912">
    <property type="component" value="Unassembled WGS sequence"/>
</dbReference>
<dbReference type="AlphaFoldDB" id="A0A5J4KT83"/>
<protein>
    <submittedName>
        <fullName evidence="1">Uncharacterized protein</fullName>
    </submittedName>
</protein>
<name>A0A5J4KT83_9CHLR</name>
<organism evidence="1 2">
    <name type="scientific">Dictyobacter vulcani</name>
    <dbReference type="NCBI Taxonomy" id="2607529"/>
    <lineage>
        <taxon>Bacteria</taxon>
        <taxon>Bacillati</taxon>
        <taxon>Chloroflexota</taxon>
        <taxon>Ktedonobacteria</taxon>
        <taxon>Ktedonobacterales</taxon>
        <taxon>Dictyobacteraceae</taxon>
        <taxon>Dictyobacter</taxon>
    </lineage>
</organism>
<evidence type="ECO:0000313" key="1">
    <source>
        <dbReference type="EMBL" id="GER89661.1"/>
    </source>
</evidence>
<sequence length="62" mass="7247">MVVACTKPVDFQTPEGRDWVEAALIETRIPNQWYRPSMYEGTKGPRLFDWVVVTLFFLSLQL</sequence>
<accession>A0A5J4KT83</accession>
<keyword evidence="2" id="KW-1185">Reference proteome</keyword>
<comment type="caution">
    <text evidence="1">The sequence shown here is derived from an EMBL/GenBank/DDBJ whole genome shotgun (WGS) entry which is preliminary data.</text>
</comment>
<dbReference type="EMBL" id="BKZW01000002">
    <property type="protein sequence ID" value="GER89661.1"/>
    <property type="molecule type" value="Genomic_DNA"/>
</dbReference>
<dbReference type="RefSeq" id="WP_151757524.1">
    <property type="nucleotide sequence ID" value="NZ_BKZW01000002.1"/>
</dbReference>
<reference evidence="1 2" key="1">
    <citation type="submission" date="2019-10" db="EMBL/GenBank/DDBJ databases">
        <title>Dictyobacter vulcani sp. nov., within the class Ktedonobacteria, isolated from soil of volcanic Mt. Zao.</title>
        <authorList>
            <person name="Zheng Y."/>
            <person name="Wang C.M."/>
            <person name="Sakai Y."/>
            <person name="Abe K."/>
            <person name="Yokota A."/>
            <person name="Yabe S."/>
        </authorList>
    </citation>
    <scope>NUCLEOTIDE SEQUENCE [LARGE SCALE GENOMIC DNA]</scope>
    <source>
        <strain evidence="1 2">W12</strain>
    </source>
</reference>
<gene>
    <name evidence="1" type="ORF">KDW_38230</name>
</gene>
<proteinExistence type="predicted"/>
<evidence type="ECO:0000313" key="2">
    <source>
        <dbReference type="Proteomes" id="UP000326912"/>
    </source>
</evidence>